<protein>
    <submittedName>
        <fullName evidence="2">Uncharacterized protein</fullName>
    </submittedName>
</protein>
<name>A0A0B5ES11_STRA4</name>
<proteinExistence type="predicted"/>
<evidence type="ECO:0000313" key="2">
    <source>
        <dbReference type="EMBL" id="AJE84424.1"/>
    </source>
</evidence>
<keyword evidence="1" id="KW-0472">Membrane</keyword>
<evidence type="ECO:0000313" key="3">
    <source>
        <dbReference type="Proteomes" id="UP000031523"/>
    </source>
</evidence>
<dbReference type="KEGG" id="sals:SLNWT_4048"/>
<accession>A0A0B5ES11</accession>
<evidence type="ECO:0000256" key="1">
    <source>
        <dbReference type="SAM" id="Phobius"/>
    </source>
</evidence>
<feature type="transmembrane region" description="Helical" evidence="1">
    <location>
        <begin position="72"/>
        <end position="94"/>
    </location>
</feature>
<dbReference type="AlphaFoldDB" id="A0A0B5ES11"/>
<gene>
    <name evidence="2" type="ORF">SLNWT_4048</name>
</gene>
<reference evidence="2 3" key="1">
    <citation type="submission" date="2015-01" db="EMBL/GenBank/DDBJ databases">
        <title>Enhanced salinomycin production by adjusting the supply of polyketide extender units in Streptomyce albus DSM 41398.</title>
        <authorList>
            <person name="Lu C."/>
        </authorList>
    </citation>
    <scope>NUCLEOTIDE SEQUENCE [LARGE SCALE GENOMIC DNA]</scope>
    <source>
        <strain evidence="3">ATCC 21838 / DSM 41398 / FERM P-419 / JCM 4703 / NBRC 107858</strain>
    </source>
</reference>
<organism evidence="2 3">
    <name type="scientific">Streptomyces albus (strain ATCC 21838 / DSM 41398 / FERM P-419 / JCM 4703 / NBRC 107858)</name>
    <dbReference type="NCBI Taxonomy" id="1081613"/>
    <lineage>
        <taxon>Bacteria</taxon>
        <taxon>Bacillati</taxon>
        <taxon>Actinomycetota</taxon>
        <taxon>Actinomycetes</taxon>
        <taxon>Kitasatosporales</taxon>
        <taxon>Streptomycetaceae</taxon>
        <taxon>Streptomyces</taxon>
    </lineage>
</organism>
<keyword evidence="1" id="KW-0812">Transmembrane</keyword>
<dbReference type="Proteomes" id="UP000031523">
    <property type="component" value="Chromosome"/>
</dbReference>
<dbReference type="EMBL" id="CP010519">
    <property type="protein sequence ID" value="AJE84424.1"/>
    <property type="molecule type" value="Genomic_DNA"/>
</dbReference>
<sequence>MRTLTATQVERTDIPPMVDADSVRMDWGQITATGRQVPADYCTQQTGNPGECPPGVRITGVWAEYHPRAHFWYVQLTESLLVLALAAVLVWAAYRVLRHRTG</sequence>
<keyword evidence="3" id="KW-1185">Reference proteome</keyword>
<keyword evidence="1" id="KW-1133">Transmembrane helix</keyword>